<feature type="compositionally biased region" description="Polar residues" evidence="1">
    <location>
        <begin position="69"/>
        <end position="78"/>
    </location>
</feature>
<name>A0A450YTY6_9GAMM</name>
<evidence type="ECO:0000313" key="2">
    <source>
        <dbReference type="EMBL" id="VFK45011.1"/>
    </source>
</evidence>
<proteinExistence type="predicted"/>
<evidence type="ECO:0000256" key="1">
    <source>
        <dbReference type="SAM" id="MobiDB-lite"/>
    </source>
</evidence>
<sequence>MYWEPDKVVKNTIFLPQGIGKSHFPGFVSEKVHPGLFHYPVDPHGIFLGVISSFDSAGKQTHGKGSYPKQASTPSSMSIHPRFPVRMI</sequence>
<dbReference type="AlphaFoldDB" id="A0A450YTY6"/>
<accession>A0A450YTY6</accession>
<protein>
    <submittedName>
        <fullName evidence="2">Uncharacterized protein</fullName>
    </submittedName>
</protein>
<organism evidence="2">
    <name type="scientific">Candidatus Kentrum sp. TC</name>
    <dbReference type="NCBI Taxonomy" id="2126339"/>
    <lineage>
        <taxon>Bacteria</taxon>
        <taxon>Pseudomonadati</taxon>
        <taxon>Pseudomonadota</taxon>
        <taxon>Gammaproteobacteria</taxon>
        <taxon>Candidatus Kentrum</taxon>
    </lineage>
</organism>
<reference evidence="2" key="1">
    <citation type="submission" date="2019-02" db="EMBL/GenBank/DDBJ databases">
        <authorList>
            <person name="Gruber-Vodicka R. H."/>
            <person name="Seah K. B. B."/>
        </authorList>
    </citation>
    <scope>NUCLEOTIDE SEQUENCE</scope>
    <source>
        <strain evidence="2">BECK_BZ123</strain>
    </source>
</reference>
<dbReference type="EMBL" id="CAADFS010000023">
    <property type="protein sequence ID" value="VFK45011.1"/>
    <property type="molecule type" value="Genomic_DNA"/>
</dbReference>
<feature type="region of interest" description="Disordered" evidence="1">
    <location>
        <begin position="57"/>
        <end position="88"/>
    </location>
</feature>
<gene>
    <name evidence="2" type="ORF">BECKTC1821D_GA0114238_102324</name>
</gene>